<reference evidence="2 3" key="1">
    <citation type="submission" date="2023-12" db="EMBL/GenBank/DDBJ databases">
        <title>the genome sequence of Hyalangium sp. s54d21.</title>
        <authorList>
            <person name="Zhang X."/>
        </authorList>
    </citation>
    <scope>NUCLEOTIDE SEQUENCE [LARGE SCALE GENOMIC DNA]</scope>
    <source>
        <strain evidence="3">s54d21</strain>
    </source>
</reference>
<keyword evidence="3" id="KW-1185">Reference proteome</keyword>
<evidence type="ECO:0000313" key="3">
    <source>
        <dbReference type="Proteomes" id="UP001291309"/>
    </source>
</evidence>
<evidence type="ECO:0000256" key="1">
    <source>
        <dbReference type="SAM" id="MobiDB-lite"/>
    </source>
</evidence>
<comment type="caution">
    <text evidence="2">The sequence shown here is derived from an EMBL/GenBank/DDBJ whole genome shotgun (WGS) entry which is preliminary data.</text>
</comment>
<dbReference type="Proteomes" id="UP001291309">
    <property type="component" value="Unassembled WGS sequence"/>
</dbReference>
<dbReference type="RefSeq" id="WP_321549016.1">
    <property type="nucleotide sequence ID" value="NZ_JAXIVS010000010.1"/>
</dbReference>
<protein>
    <submittedName>
        <fullName evidence="2">Uncharacterized protein</fullName>
    </submittedName>
</protein>
<gene>
    <name evidence="2" type="ORF">SYV04_28120</name>
</gene>
<evidence type="ECO:0000313" key="2">
    <source>
        <dbReference type="EMBL" id="MDY7230296.1"/>
    </source>
</evidence>
<dbReference type="EMBL" id="JAXIVS010000010">
    <property type="protein sequence ID" value="MDY7230296.1"/>
    <property type="molecule type" value="Genomic_DNA"/>
</dbReference>
<feature type="region of interest" description="Disordered" evidence="1">
    <location>
        <begin position="1"/>
        <end position="37"/>
    </location>
</feature>
<name>A0ABU5HAL6_9BACT</name>
<proteinExistence type="predicted"/>
<accession>A0ABU5HAL6</accession>
<organism evidence="2 3">
    <name type="scientific">Hyalangium rubrum</name>
    <dbReference type="NCBI Taxonomy" id="3103134"/>
    <lineage>
        <taxon>Bacteria</taxon>
        <taxon>Pseudomonadati</taxon>
        <taxon>Myxococcota</taxon>
        <taxon>Myxococcia</taxon>
        <taxon>Myxococcales</taxon>
        <taxon>Cystobacterineae</taxon>
        <taxon>Archangiaceae</taxon>
        <taxon>Hyalangium</taxon>
    </lineage>
</organism>
<sequence>MSEESKQPQEAASQPSAPPPQAAPAQAPSEEEAITPEQAKEFFLSVLDYGQEEADAKAGILEELMDLILPEASAIARPIRAPSPEDAKAVEKLEKQFGVAVREQAAAWLNEPAIRLAGASRMLEPRTGGATESGGVLRRELFMLGDGRLVTVETVNTWFMEGEKRVSGDTLVGAREVSAAEVLRLFDFVAVLKALLETLFDGASALKNRNEQALAIVERSGRFFTIIAQVAVGMKENADRLRRAGDTPA</sequence>